<evidence type="ECO:0000259" key="1">
    <source>
        <dbReference type="PROSITE" id="PS50885"/>
    </source>
</evidence>
<reference evidence="2 3" key="1">
    <citation type="submission" date="2024-11" db="EMBL/GenBank/DDBJ databases">
        <authorList>
            <person name="Heng Y.C."/>
            <person name="Lim A.C.H."/>
            <person name="Lee J.K.Y."/>
            <person name="Kittelmann S."/>
        </authorList>
    </citation>
    <scope>NUCLEOTIDE SEQUENCE [LARGE SCALE GENOMIC DNA]</scope>
    <source>
        <strain evidence="2 3">WILCCON 0269</strain>
    </source>
</reference>
<keyword evidence="3" id="KW-1185">Reference proteome</keyword>
<dbReference type="PROSITE" id="PS50885">
    <property type="entry name" value="HAMP"/>
    <property type="match status" value="1"/>
</dbReference>
<organism evidence="2 3">
    <name type="scientific">Candidatus Clostridium eludens</name>
    <dbReference type="NCBI Taxonomy" id="3381663"/>
    <lineage>
        <taxon>Bacteria</taxon>
        <taxon>Bacillati</taxon>
        <taxon>Bacillota</taxon>
        <taxon>Clostridia</taxon>
        <taxon>Eubacteriales</taxon>
        <taxon>Clostridiaceae</taxon>
        <taxon>Clostridium</taxon>
    </lineage>
</organism>
<accession>A0ABW8SPG1</accession>
<dbReference type="InterPro" id="IPR003660">
    <property type="entry name" value="HAMP_dom"/>
</dbReference>
<gene>
    <name evidence="2" type="ORF">ACJDU8_20670</name>
</gene>
<evidence type="ECO:0000313" key="2">
    <source>
        <dbReference type="EMBL" id="MFL0197959.1"/>
    </source>
</evidence>
<dbReference type="EMBL" id="JBJHZX010000042">
    <property type="protein sequence ID" value="MFL0197959.1"/>
    <property type="molecule type" value="Genomic_DNA"/>
</dbReference>
<comment type="caution">
    <text evidence="2">The sequence shown here is derived from an EMBL/GenBank/DDBJ whole genome shotgun (WGS) entry which is preliminary data.</text>
</comment>
<dbReference type="CDD" id="cd06225">
    <property type="entry name" value="HAMP"/>
    <property type="match status" value="1"/>
</dbReference>
<protein>
    <recommendedName>
        <fullName evidence="1">HAMP domain-containing protein</fullName>
    </recommendedName>
</protein>
<sequence>MNFAIALGNGDLTKRIDIKIKDGIGKLSLALNKAVENTRNLIAAITLGSQNIDH</sequence>
<feature type="domain" description="HAMP" evidence="1">
    <location>
        <begin position="6"/>
        <end position="43"/>
    </location>
</feature>
<name>A0ABW8SPG1_9CLOT</name>
<dbReference type="Gene3D" id="1.10.287.950">
    <property type="entry name" value="Methyl-accepting chemotaxis protein"/>
    <property type="match status" value="1"/>
</dbReference>
<evidence type="ECO:0000313" key="3">
    <source>
        <dbReference type="Proteomes" id="UP001623660"/>
    </source>
</evidence>
<dbReference type="Proteomes" id="UP001623660">
    <property type="component" value="Unassembled WGS sequence"/>
</dbReference>
<dbReference type="RefSeq" id="WP_406794068.1">
    <property type="nucleotide sequence ID" value="NZ_JBJHZX010000042.1"/>
</dbReference>
<proteinExistence type="predicted"/>